<feature type="compositionally biased region" description="Acidic residues" evidence="3">
    <location>
        <begin position="199"/>
        <end position="215"/>
    </location>
</feature>
<dbReference type="GO" id="GO:0006397">
    <property type="term" value="P:mRNA processing"/>
    <property type="evidence" value="ECO:0007669"/>
    <property type="project" value="InterPro"/>
</dbReference>
<dbReference type="InterPro" id="IPR008501">
    <property type="entry name" value="THOC7/Mft1"/>
</dbReference>
<dbReference type="OrthoDB" id="205166at2759"/>
<dbReference type="STRING" id="13706.A0A1X2H363"/>
<proteinExistence type="predicted"/>
<feature type="region of interest" description="Disordered" evidence="3">
    <location>
        <begin position="179"/>
        <end position="255"/>
    </location>
</feature>
<evidence type="ECO:0000256" key="3">
    <source>
        <dbReference type="SAM" id="MobiDB-lite"/>
    </source>
</evidence>
<evidence type="ECO:0000256" key="1">
    <source>
        <dbReference type="ARBA" id="ARBA00004123"/>
    </source>
</evidence>
<evidence type="ECO:0000256" key="2">
    <source>
        <dbReference type="ARBA" id="ARBA00023242"/>
    </source>
</evidence>
<dbReference type="Pfam" id="PF05615">
    <property type="entry name" value="THOC7"/>
    <property type="match status" value="1"/>
</dbReference>
<organism evidence="4 5">
    <name type="scientific">Syncephalastrum racemosum</name>
    <name type="common">Filamentous fungus</name>
    <dbReference type="NCBI Taxonomy" id="13706"/>
    <lineage>
        <taxon>Eukaryota</taxon>
        <taxon>Fungi</taxon>
        <taxon>Fungi incertae sedis</taxon>
        <taxon>Mucoromycota</taxon>
        <taxon>Mucoromycotina</taxon>
        <taxon>Mucoromycetes</taxon>
        <taxon>Mucorales</taxon>
        <taxon>Syncephalastraceae</taxon>
        <taxon>Syncephalastrum</taxon>
    </lineage>
</organism>
<feature type="compositionally biased region" description="Acidic residues" evidence="3">
    <location>
        <begin position="232"/>
        <end position="255"/>
    </location>
</feature>
<evidence type="ECO:0000313" key="5">
    <source>
        <dbReference type="Proteomes" id="UP000242180"/>
    </source>
</evidence>
<feature type="compositionally biased region" description="Basic and acidic residues" evidence="3">
    <location>
        <begin position="179"/>
        <end position="198"/>
    </location>
</feature>
<comment type="caution">
    <text evidence="4">The sequence shown here is derived from an EMBL/GenBank/DDBJ whole genome shotgun (WGS) entry which is preliminary data.</text>
</comment>
<protein>
    <recommendedName>
        <fullName evidence="6">Tho complex subunit 7-domain-containing protein</fullName>
    </recommendedName>
</protein>
<keyword evidence="5" id="KW-1185">Reference proteome</keyword>
<evidence type="ECO:0000313" key="4">
    <source>
        <dbReference type="EMBL" id="ORY92233.1"/>
    </source>
</evidence>
<dbReference type="FunCoup" id="A0A1X2H363">
    <property type="interactions" value="47"/>
</dbReference>
<dbReference type="AlphaFoldDB" id="A0A1X2H363"/>
<gene>
    <name evidence="4" type="ORF">BCR43DRAFT_498006</name>
</gene>
<accession>A0A1X2H363</accession>
<dbReference type="EMBL" id="MCGN01000010">
    <property type="protein sequence ID" value="ORY92233.1"/>
    <property type="molecule type" value="Genomic_DNA"/>
</dbReference>
<dbReference type="OMA" id="WANSKND"/>
<dbReference type="Proteomes" id="UP000242180">
    <property type="component" value="Unassembled WGS sequence"/>
</dbReference>
<evidence type="ECO:0008006" key="6">
    <source>
        <dbReference type="Google" id="ProtNLM"/>
    </source>
</evidence>
<name>A0A1X2H363_SYNRA</name>
<dbReference type="GO" id="GO:0000445">
    <property type="term" value="C:THO complex part of transcription export complex"/>
    <property type="evidence" value="ECO:0007669"/>
    <property type="project" value="InterPro"/>
</dbReference>
<dbReference type="InParanoid" id="A0A1X2H363"/>
<comment type="subcellular location">
    <subcellularLocation>
        <location evidence="1">Nucleus</location>
    </subcellularLocation>
</comment>
<reference evidence="4 5" key="1">
    <citation type="submission" date="2016-07" db="EMBL/GenBank/DDBJ databases">
        <title>Pervasive Adenine N6-methylation of Active Genes in Fungi.</title>
        <authorList>
            <consortium name="DOE Joint Genome Institute"/>
            <person name="Mondo S.J."/>
            <person name="Dannebaum R.O."/>
            <person name="Kuo R.C."/>
            <person name="Labutti K."/>
            <person name="Haridas S."/>
            <person name="Kuo A."/>
            <person name="Salamov A."/>
            <person name="Ahrendt S.R."/>
            <person name="Lipzen A."/>
            <person name="Sullivan W."/>
            <person name="Andreopoulos W.B."/>
            <person name="Clum A."/>
            <person name="Lindquist E."/>
            <person name="Daum C."/>
            <person name="Ramamoorthy G.K."/>
            <person name="Gryganskyi A."/>
            <person name="Culley D."/>
            <person name="Magnuson J.K."/>
            <person name="James T.Y."/>
            <person name="O'Malley M.A."/>
            <person name="Stajich J.E."/>
            <person name="Spatafora J.W."/>
            <person name="Visel A."/>
            <person name="Grigoriev I.V."/>
        </authorList>
    </citation>
    <scope>NUCLEOTIDE SEQUENCE [LARGE SCALE GENOMIC DNA]</scope>
    <source>
        <strain evidence="4 5">NRRL 2496</strain>
    </source>
</reference>
<keyword evidence="2" id="KW-0539">Nucleus</keyword>
<sequence>MDDDTSFMKQRLALDDRPTRILSKKVNNWLTNLPNESNESLQNSLESLLVLASSYEVSVNRHPLIQRANLADIDSYEDVNEKTAHIVANSAGQIANLKEELKEAQRIRDHKLQYDVVAREIMTLDTRDGYEQSIGDLERDIELLKNEKLKKEQAYISRQEKYSALLDTLKNLQKDIEQEREENAEMDKRLMDADRDYESSDEEAMSETGEEENKEEEPTVNGTSHRFKERNDDDEEGLDDEEGMVIDDEVAAGRS</sequence>